<dbReference type="OrthoDB" id="303066at2759"/>
<keyword evidence="4" id="KW-1185">Reference proteome</keyword>
<keyword evidence="1" id="KW-0812">Transmembrane</keyword>
<dbReference type="PANTHER" id="PTHR47049">
    <property type="entry name" value="PIEZO-TYPE MECHANOSENSITIVE ION CHANNEL HOMOLOG"/>
    <property type="match status" value="1"/>
</dbReference>
<dbReference type="EMBL" id="UYRR01004880">
    <property type="protein sequence ID" value="VDK21400.1"/>
    <property type="molecule type" value="Genomic_DNA"/>
</dbReference>
<dbReference type="InterPro" id="IPR027272">
    <property type="entry name" value="Piezo"/>
</dbReference>
<dbReference type="InterPro" id="IPR056770">
    <property type="entry name" value="Piezo_THU9_anchor"/>
</dbReference>
<dbReference type="Proteomes" id="UP000267096">
    <property type="component" value="Unassembled WGS sequence"/>
</dbReference>
<evidence type="ECO:0000313" key="4">
    <source>
        <dbReference type="Proteomes" id="UP000267096"/>
    </source>
</evidence>
<dbReference type="AlphaFoldDB" id="A0A0M3J754"/>
<evidence type="ECO:0000259" key="2">
    <source>
        <dbReference type="Pfam" id="PF24874"/>
    </source>
</evidence>
<gene>
    <name evidence="3" type="ORF">ASIM_LOCUS3240</name>
</gene>
<reference evidence="5" key="1">
    <citation type="submission" date="2017-02" db="UniProtKB">
        <authorList>
            <consortium name="WormBaseParasite"/>
        </authorList>
    </citation>
    <scope>IDENTIFICATION</scope>
</reference>
<feature type="domain" description="Piezo THU9 and anchor" evidence="2">
    <location>
        <begin position="32"/>
        <end position="124"/>
    </location>
</feature>
<dbReference type="Pfam" id="PF24874">
    <property type="entry name" value="Piezo_THU9_anchor"/>
    <property type="match status" value="1"/>
</dbReference>
<dbReference type="GO" id="GO:0008381">
    <property type="term" value="F:mechanosensitive monoatomic ion channel activity"/>
    <property type="evidence" value="ECO:0007669"/>
    <property type="project" value="InterPro"/>
</dbReference>
<keyword evidence="1" id="KW-0472">Membrane</keyword>
<dbReference type="PANTHER" id="PTHR47049:SF2">
    <property type="entry name" value="PIEZO-TYPE MECHANOSENSITIVE ION CHANNEL HOMOLOG"/>
    <property type="match status" value="1"/>
</dbReference>
<protein>
    <submittedName>
        <fullName evidence="5">Ion_trans domain-containing protein</fullName>
    </submittedName>
</protein>
<keyword evidence="1" id="KW-1133">Transmembrane helix</keyword>
<evidence type="ECO:0000256" key="1">
    <source>
        <dbReference type="SAM" id="Phobius"/>
    </source>
</evidence>
<organism evidence="5">
    <name type="scientific">Anisakis simplex</name>
    <name type="common">Herring worm</name>
    <dbReference type="NCBI Taxonomy" id="6269"/>
    <lineage>
        <taxon>Eukaryota</taxon>
        <taxon>Metazoa</taxon>
        <taxon>Ecdysozoa</taxon>
        <taxon>Nematoda</taxon>
        <taxon>Chromadorea</taxon>
        <taxon>Rhabditida</taxon>
        <taxon>Spirurina</taxon>
        <taxon>Ascaridomorpha</taxon>
        <taxon>Ascaridoidea</taxon>
        <taxon>Anisakidae</taxon>
        <taxon>Anisakis</taxon>
        <taxon>Anisakis simplex complex</taxon>
    </lineage>
</organism>
<reference evidence="3 4" key="2">
    <citation type="submission" date="2018-11" db="EMBL/GenBank/DDBJ databases">
        <authorList>
            <consortium name="Pathogen Informatics"/>
        </authorList>
    </citation>
    <scope>NUCLEOTIDE SEQUENCE [LARGE SCALE GENOMIC DNA]</scope>
</reference>
<dbReference type="GO" id="GO:0016020">
    <property type="term" value="C:membrane"/>
    <property type="evidence" value="ECO:0007669"/>
    <property type="project" value="InterPro"/>
</dbReference>
<name>A0A0M3J754_ANISI</name>
<evidence type="ECO:0000313" key="5">
    <source>
        <dbReference type="WBParaSite" id="ASIM_0000339601-mRNA-1"/>
    </source>
</evidence>
<dbReference type="WBParaSite" id="ASIM_0000339601-mRNA-1">
    <property type="protein sequence ID" value="ASIM_0000339601-mRNA-1"/>
    <property type="gene ID" value="ASIM_0000339601"/>
</dbReference>
<feature type="transmembrane region" description="Helical" evidence="1">
    <location>
        <begin position="74"/>
        <end position="91"/>
    </location>
</feature>
<proteinExistence type="predicted"/>
<accession>A0A0M3J754</accession>
<sequence length="167" mass="19062">MHTSACRTNARLLAIRQFFRVLMNPVDRFPLDLYAPMFLCDVICFLIVIFGYSGFGADGSSEGGVASYFEENKVPGTLVSMLIFQFVLIILDRAIFLRKFLFAKIVFQVNLLSSSLVFRHLKVFFEKTAKSYLLKKAKSLGKTYVFLKVEILGNRMLQRNSYITGQT</sequence>
<feature type="transmembrane region" description="Helical" evidence="1">
    <location>
        <begin position="33"/>
        <end position="54"/>
    </location>
</feature>
<evidence type="ECO:0000313" key="3">
    <source>
        <dbReference type="EMBL" id="VDK21400.1"/>
    </source>
</evidence>